<dbReference type="InterPro" id="IPR012340">
    <property type="entry name" value="NA-bd_OB-fold"/>
</dbReference>
<keyword evidence="2" id="KW-0342">GTP-binding</keyword>
<gene>
    <name evidence="6" type="ORF">MNBD_GAMMA14-2464</name>
</gene>
<feature type="non-terminal residue" evidence="6">
    <location>
        <position position="1"/>
    </location>
</feature>
<dbReference type="NCBIfam" id="TIGR00157">
    <property type="entry name" value="ribosome small subunit-dependent GTPase A"/>
    <property type="match status" value="1"/>
</dbReference>
<dbReference type="InterPro" id="IPR027417">
    <property type="entry name" value="P-loop_NTPase"/>
</dbReference>
<dbReference type="InterPro" id="IPR030378">
    <property type="entry name" value="G_CP_dom"/>
</dbReference>
<dbReference type="CDD" id="cd01854">
    <property type="entry name" value="YjeQ_EngC"/>
    <property type="match status" value="1"/>
</dbReference>
<dbReference type="SUPFAM" id="SSF50249">
    <property type="entry name" value="Nucleic acid-binding proteins"/>
    <property type="match status" value="1"/>
</dbReference>
<evidence type="ECO:0000256" key="2">
    <source>
        <dbReference type="ARBA" id="ARBA00023134"/>
    </source>
</evidence>
<evidence type="ECO:0000313" key="6">
    <source>
        <dbReference type="EMBL" id="VAW74047.1"/>
    </source>
</evidence>
<protein>
    <submittedName>
        <fullName evidence="6">Ribosome small subunit biogenesis RbfA-release protein RsgA</fullName>
    </submittedName>
</protein>
<dbReference type="GO" id="GO:0003924">
    <property type="term" value="F:GTPase activity"/>
    <property type="evidence" value="ECO:0007669"/>
    <property type="project" value="InterPro"/>
</dbReference>
<dbReference type="AlphaFoldDB" id="A0A3B0YEI9"/>
<dbReference type="PANTHER" id="PTHR32120">
    <property type="entry name" value="SMALL RIBOSOMAL SUBUNIT BIOGENESIS GTPASE RSGA"/>
    <property type="match status" value="1"/>
</dbReference>
<feature type="region of interest" description="Disordered" evidence="3">
    <location>
        <begin position="1"/>
        <end position="30"/>
    </location>
</feature>
<dbReference type="HAMAP" id="MF_01820">
    <property type="entry name" value="GTPase_RsgA"/>
    <property type="match status" value="1"/>
</dbReference>
<keyword evidence="1" id="KW-0547">Nucleotide-binding</keyword>
<dbReference type="InterPro" id="IPR010914">
    <property type="entry name" value="RsgA_GTPase_dom"/>
</dbReference>
<feature type="domain" description="CP-type G" evidence="5">
    <location>
        <begin position="88"/>
        <end position="256"/>
    </location>
</feature>
<evidence type="ECO:0000259" key="4">
    <source>
        <dbReference type="PROSITE" id="PS50936"/>
    </source>
</evidence>
<evidence type="ECO:0000259" key="5">
    <source>
        <dbReference type="PROSITE" id="PS51721"/>
    </source>
</evidence>
<dbReference type="InterPro" id="IPR004881">
    <property type="entry name" value="Ribosome_biogen_GTPase_RsgA"/>
</dbReference>
<sequence length="323" mass="35524">STSSNRPAPHLANRRSKSRPPVKTPDVQGQPGLVLAHYGQASLVESETGDIIRCITRKNLPRTVCGDRVLWTSSNPREGIITGILDRDSTLVRPDHNNRPRPVAANMDQIVVVIASKPSFEYGMLDRYLAAAELLGVTPAIVVNKCDLLDEESRERLEQRLSLYRDIGYTLLFTSTRTTDGMKALYTALKSHTSILVGQSGVGKSSLVQTLLPDLDIRVGNLSQVTGLGRHTTTVAMLYHLPDGGDLIDSPGVRDFTLCNVSPEDLAHGFREFLPFSGQCRFHNCRHVSEPGCAVSDAVRRNAIHPQRLESYRALFESMKSPG</sequence>
<dbReference type="PROSITE" id="PS50936">
    <property type="entry name" value="ENGC_GTPASE"/>
    <property type="match status" value="1"/>
</dbReference>
<proteinExistence type="inferred from homology"/>
<dbReference type="NCBIfam" id="NF008931">
    <property type="entry name" value="PRK12288.1"/>
    <property type="match status" value="1"/>
</dbReference>
<evidence type="ECO:0000256" key="1">
    <source>
        <dbReference type="ARBA" id="ARBA00022741"/>
    </source>
</evidence>
<dbReference type="SUPFAM" id="SSF52540">
    <property type="entry name" value="P-loop containing nucleoside triphosphate hydrolases"/>
    <property type="match status" value="1"/>
</dbReference>
<feature type="domain" description="EngC GTPase" evidence="4">
    <location>
        <begin position="105"/>
        <end position="254"/>
    </location>
</feature>
<evidence type="ECO:0000256" key="3">
    <source>
        <dbReference type="SAM" id="MobiDB-lite"/>
    </source>
</evidence>
<reference evidence="6" key="1">
    <citation type="submission" date="2018-06" db="EMBL/GenBank/DDBJ databases">
        <authorList>
            <person name="Zhirakovskaya E."/>
        </authorList>
    </citation>
    <scope>NUCLEOTIDE SEQUENCE</scope>
</reference>
<dbReference type="Gene3D" id="3.40.50.300">
    <property type="entry name" value="P-loop containing nucleotide triphosphate hydrolases"/>
    <property type="match status" value="1"/>
</dbReference>
<dbReference type="EMBL" id="UOFM01000085">
    <property type="protein sequence ID" value="VAW74047.1"/>
    <property type="molecule type" value="Genomic_DNA"/>
</dbReference>
<dbReference type="Gene3D" id="2.40.50.140">
    <property type="entry name" value="Nucleic acid-binding proteins"/>
    <property type="match status" value="1"/>
</dbReference>
<dbReference type="Gene3D" id="1.10.40.50">
    <property type="entry name" value="Probable gtpase engc, domain 3"/>
    <property type="match status" value="1"/>
</dbReference>
<dbReference type="Pfam" id="PF03193">
    <property type="entry name" value="RsgA_GTPase"/>
    <property type="match status" value="1"/>
</dbReference>
<accession>A0A3B0YEI9</accession>
<name>A0A3B0YEI9_9ZZZZ</name>
<dbReference type="PANTHER" id="PTHR32120:SF11">
    <property type="entry name" value="SMALL RIBOSOMAL SUBUNIT BIOGENESIS GTPASE RSGA 1, MITOCHONDRIAL-RELATED"/>
    <property type="match status" value="1"/>
</dbReference>
<organism evidence="6">
    <name type="scientific">hydrothermal vent metagenome</name>
    <dbReference type="NCBI Taxonomy" id="652676"/>
    <lineage>
        <taxon>unclassified sequences</taxon>
        <taxon>metagenomes</taxon>
        <taxon>ecological metagenomes</taxon>
    </lineage>
</organism>
<dbReference type="PROSITE" id="PS51721">
    <property type="entry name" value="G_CP"/>
    <property type="match status" value="1"/>
</dbReference>
<dbReference type="GO" id="GO:0005525">
    <property type="term" value="F:GTP binding"/>
    <property type="evidence" value="ECO:0007669"/>
    <property type="project" value="UniProtKB-KW"/>
</dbReference>